<reference evidence="1" key="1">
    <citation type="submission" date="2018-04" db="EMBL/GenBank/DDBJ databases">
        <title>Submission of carbapenemase encoding plasmids from multiple species.</title>
        <authorList>
            <person name="Witteveen S."/>
            <person name="Landman F."/>
        </authorList>
    </citation>
    <scope>NUCLEOTIDE SEQUENCE</scope>
    <source>
        <strain evidence="1">RIVM0061</strain>
        <plasmid evidence="1">pRIVM0061_IMP-4_171109_B01</plasmid>
    </source>
</reference>
<geneLocation type="plasmid" evidence="1">
    <name>pRIVM0061_IMP-4_171109_B01</name>
</geneLocation>
<name>A0A499RUD9_9GAMM</name>
<keyword evidence="1" id="KW-0614">Plasmid</keyword>
<organism evidence="1">
    <name type="scientific">Acinetobacter ursingii</name>
    <dbReference type="NCBI Taxonomy" id="108980"/>
    <lineage>
        <taxon>Bacteria</taxon>
        <taxon>Pseudomonadati</taxon>
        <taxon>Pseudomonadota</taxon>
        <taxon>Gammaproteobacteria</taxon>
        <taxon>Moraxellales</taxon>
        <taxon>Moraxellaceae</taxon>
        <taxon>Acinetobacter</taxon>
    </lineage>
</organism>
<sequence length="84" mass="9859">MSYALIADFLQDRQSFKFFIRHRHQHIKPSAKEIAEVHILKADIFTLEKPDISILELHLSFRITAIMLNCSKNFNAIEQNVYAK</sequence>
<accession>A0A499RUD9</accession>
<protein>
    <submittedName>
        <fullName evidence="1">Uncharacterized protein</fullName>
    </submittedName>
</protein>
<proteinExistence type="predicted"/>
<dbReference type="EMBL" id="MH220287">
    <property type="protein sequence ID" value="AXK00793.1"/>
    <property type="molecule type" value="Genomic_DNA"/>
</dbReference>
<dbReference type="AlphaFoldDB" id="A0A499RUD9"/>
<evidence type="ECO:0000313" key="1">
    <source>
        <dbReference type="EMBL" id="AXK00793.1"/>
    </source>
</evidence>